<keyword evidence="3" id="KW-1185">Reference proteome</keyword>
<name>A0A803QCB3_CANSA</name>
<sequence length="141" mass="16718">MRNENMNVWKREAALGLGLGWKMERDDRRESTACRIEDDPYNKLMVLRYDDYVTEFWVQFNQIATQLPAYEYGRWLEKEEVSEMTLKKNDKQCQRHSSRQISHVGDRDSQTRAARSSRNVGQNRGEIAIVTEALRFWVILS</sequence>
<evidence type="ECO:0000256" key="1">
    <source>
        <dbReference type="SAM" id="MobiDB-lite"/>
    </source>
</evidence>
<proteinExistence type="predicted"/>
<dbReference type="EnsemblPlants" id="evm.model.08.770">
    <property type="protein sequence ID" value="cds.evm.model.08.770"/>
    <property type="gene ID" value="evm.TU.08.770"/>
</dbReference>
<reference evidence="2" key="2">
    <citation type="submission" date="2021-03" db="UniProtKB">
        <authorList>
            <consortium name="EnsemblPlants"/>
        </authorList>
    </citation>
    <scope>IDENTIFICATION</scope>
</reference>
<evidence type="ECO:0000313" key="2">
    <source>
        <dbReference type="EnsemblPlants" id="cds.evm.model.08.770"/>
    </source>
</evidence>
<accession>A0A803QCB3</accession>
<organism evidence="2 3">
    <name type="scientific">Cannabis sativa</name>
    <name type="common">Hemp</name>
    <name type="synonym">Marijuana</name>
    <dbReference type="NCBI Taxonomy" id="3483"/>
    <lineage>
        <taxon>Eukaryota</taxon>
        <taxon>Viridiplantae</taxon>
        <taxon>Streptophyta</taxon>
        <taxon>Embryophyta</taxon>
        <taxon>Tracheophyta</taxon>
        <taxon>Spermatophyta</taxon>
        <taxon>Magnoliopsida</taxon>
        <taxon>eudicotyledons</taxon>
        <taxon>Gunneridae</taxon>
        <taxon>Pentapetalae</taxon>
        <taxon>rosids</taxon>
        <taxon>fabids</taxon>
        <taxon>Rosales</taxon>
        <taxon>Cannabaceae</taxon>
        <taxon>Cannabis</taxon>
    </lineage>
</organism>
<dbReference type="Proteomes" id="UP000596661">
    <property type="component" value="Chromosome 8"/>
</dbReference>
<feature type="region of interest" description="Disordered" evidence="1">
    <location>
        <begin position="87"/>
        <end position="119"/>
    </location>
</feature>
<dbReference type="Gramene" id="evm.model.08.770">
    <property type="protein sequence ID" value="cds.evm.model.08.770"/>
    <property type="gene ID" value="evm.TU.08.770"/>
</dbReference>
<reference evidence="2" key="1">
    <citation type="submission" date="2018-11" db="EMBL/GenBank/DDBJ databases">
        <authorList>
            <person name="Grassa J C."/>
        </authorList>
    </citation>
    <scope>NUCLEOTIDE SEQUENCE [LARGE SCALE GENOMIC DNA]</scope>
</reference>
<dbReference type="EMBL" id="UZAU01000692">
    <property type="status" value="NOT_ANNOTATED_CDS"/>
    <property type="molecule type" value="Genomic_DNA"/>
</dbReference>
<dbReference type="AlphaFoldDB" id="A0A803QCB3"/>
<protein>
    <submittedName>
        <fullName evidence="2">Uncharacterized protein</fullName>
    </submittedName>
</protein>
<evidence type="ECO:0000313" key="3">
    <source>
        <dbReference type="Proteomes" id="UP000596661"/>
    </source>
</evidence>